<dbReference type="Proteomes" id="UP000017429">
    <property type="component" value="Chromosome"/>
</dbReference>
<evidence type="ECO:0000313" key="1">
    <source>
        <dbReference type="EMBL" id="USF22974.1"/>
    </source>
</evidence>
<organism evidence="1 2">
    <name type="scientific">Mucispirillum schaedleri ASF457</name>
    <dbReference type="NCBI Taxonomy" id="1379858"/>
    <lineage>
        <taxon>Bacteria</taxon>
        <taxon>Pseudomonadati</taxon>
        <taxon>Deferribacterota</taxon>
        <taxon>Deferribacteres</taxon>
        <taxon>Deferribacterales</taxon>
        <taxon>Mucispirillaceae</taxon>
        <taxon>Mucispirillum</taxon>
    </lineage>
</organism>
<dbReference type="AlphaFoldDB" id="V2Q8A0"/>
<proteinExistence type="predicted"/>
<reference evidence="1" key="2">
    <citation type="submission" date="2022-05" db="EMBL/GenBank/DDBJ databases">
        <authorList>
            <person name="Proctor A.L."/>
            <person name="Phillips G.J."/>
            <person name="Wannemuehler M.J."/>
        </authorList>
    </citation>
    <scope>NUCLEOTIDE SEQUENCE</scope>
    <source>
        <strain evidence="1">ASF457</strain>
    </source>
</reference>
<protein>
    <submittedName>
        <fullName evidence="1">Uncharacterized protein</fullName>
    </submittedName>
</protein>
<reference evidence="1" key="1">
    <citation type="journal article" date="2014" name="Genome Announc.">
        <title>Draft genome sequences of the altered schaedler flora, a defined bacterial community from gnotobiotic mice.</title>
        <authorList>
            <person name="Wannemuehler M.J."/>
            <person name="Overstreet A.M."/>
            <person name="Ward D.V."/>
            <person name="Phillips G.J."/>
        </authorList>
    </citation>
    <scope>NUCLEOTIDE SEQUENCE</scope>
    <source>
        <strain evidence="1">ASF457</strain>
    </source>
</reference>
<dbReference type="EMBL" id="CP097562">
    <property type="protein sequence ID" value="USF22974.1"/>
    <property type="molecule type" value="Genomic_DNA"/>
</dbReference>
<accession>V2Q8A0</accession>
<dbReference type="KEGG" id="msch:N508_000027"/>
<sequence length="47" mass="5695">MIIEIKDKNKSRSERNSQNDLKILKKYKTSKQEKIHIKDNIHVIIFK</sequence>
<name>V2Q8A0_9BACT</name>
<gene>
    <name evidence="1" type="ORF">N508_000027</name>
</gene>
<evidence type="ECO:0000313" key="2">
    <source>
        <dbReference type="Proteomes" id="UP000017429"/>
    </source>
</evidence>
<reference evidence="1" key="3">
    <citation type="submission" date="2022-06" db="EMBL/GenBank/DDBJ databases">
        <title>Resources to Facilitate Use of the Altered Schaedler Flora (ASF) Mouse Model to Study Microbiome Function.</title>
        <authorList>
            <person name="Proctor A."/>
            <person name="Parvinroo S."/>
            <person name="Richie T."/>
            <person name="Jia X."/>
            <person name="Lee S.T.M."/>
            <person name="Karp P.D."/>
            <person name="Paley S."/>
            <person name="Kostic A.D."/>
            <person name="Pierre J.F."/>
            <person name="Wannemuehler M.J."/>
            <person name="Phillips G.J."/>
        </authorList>
    </citation>
    <scope>NUCLEOTIDE SEQUENCE</scope>
    <source>
        <strain evidence="1">ASF457</strain>
    </source>
</reference>
<keyword evidence="2" id="KW-1185">Reference proteome</keyword>